<dbReference type="EMBL" id="BARV01006316">
    <property type="protein sequence ID" value="GAI11149.1"/>
    <property type="molecule type" value="Genomic_DNA"/>
</dbReference>
<sequence>MDVLDKQPLDIISDVIIWNDEALIDSYLADLYDRVDFIEKRGHSGGKSVEYVTDAQSIRGVSFGMIGSMGAESRSYGGHHEPYRSATMVITGEGVNPKLDYWRYNNIRDCNYFMDKLQNESTLDPALINQRIAEVRFLRAYMYHQMVIRFGGVPIITQVQTIDTPLEELYVSRNTEKEVYDFVIAEMDAIAQVLPSEYGSADKGRPTKWAAYALKSRSALYAAQVPEKS</sequence>
<dbReference type="InterPro" id="IPR033985">
    <property type="entry name" value="SusD-like_N"/>
</dbReference>
<organism evidence="2">
    <name type="scientific">marine sediment metagenome</name>
    <dbReference type="NCBI Taxonomy" id="412755"/>
    <lineage>
        <taxon>unclassified sequences</taxon>
        <taxon>metagenomes</taxon>
        <taxon>ecological metagenomes</taxon>
    </lineage>
</organism>
<dbReference type="AlphaFoldDB" id="X1MXP6"/>
<dbReference type="Gene3D" id="1.25.40.390">
    <property type="match status" value="1"/>
</dbReference>
<evidence type="ECO:0000313" key="2">
    <source>
        <dbReference type="EMBL" id="GAI11149.1"/>
    </source>
</evidence>
<dbReference type="Pfam" id="PF14322">
    <property type="entry name" value="SusD-like_3"/>
    <property type="match status" value="1"/>
</dbReference>
<gene>
    <name evidence="2" type="ORF">S06H3_12935</name>
</gene>
<accession>X1MXP6</accession>
<comment type="caution">
    <text evidence="2">The sequence shown here is derived from an EMBL/GenBank/DDBJ whole genome shotgun (WGS) entry which is preliminary data.</text>
</comment>
<feature type="domain" description="SusD-like N-terminal" evidence="1">
    <location>
        <begin position="102"/>
        <end position="218"/>
    </location>
</feature>
<dbReference type="InterPro" id="IPR011990">
    <property type="entry name" value="TPR-like_helical_dom_sf"/>
</dbReference>
<dbReference type="SUPFAM" id="SSF48452">
    <property type="entry name" value="TPR-like"/>
    <property type="match status" value="1"/>
</dbReference>
<reference evidence="2" key="1">
    <citation type="journal article" date="2014" name="Front. Microbiol.">
        <title>High frequency of phylogenetically diverse reductive dehalogenase-homologous genes in deep subseafloor sedimentary metagenomes.</title>
        <authorList>
            <person name="Kawai M."/>
            <person name="Futagami T."/>
            <person name="Toyoda A."/>
            <person name="Takaki Y."/>
            <person name="Nishi S."/>
            <person name="Hori S."/>
            <person name="Arai W."/>
            <person name="Tsubouchi T."/>
            <person name="Morono Y."/>
            <person name="Uchiyama I."/>
            <person name="Ito T."/>
            <person name="Fujiyama A."/>
            <person name="Inagaki F."/>
            <person name="Takami H."/>
        </authorList>
    </citation>
    <scope>NUCLEOTIDE SEQUENCE</scope>
    <source>
        <strain evidence="2">Expedition CK06-06</strain>
    </source>
</reference>
<proteinExistence type="predicted"/>
<evidence type="ECO:0000259" key="1">
    <source>
        <dbReference type="Pfam" id="PF14322"/>
    </source>
</evidence>
<protein>
    <recommendedName>
        <fullName evidence="1">SusD-like N-terminal domain-containing protein</fullName>
    </recommendedName>
</protein>
<name>X1MXP6_9ZZZZ</name>